<dbReference type="CDD" id="cd00303">
    <property type="entry name" value="retropepsin_like"/>
    <property type="match status" value="1"/>
</dbReference>
<dbReference type="InterPro" id="IPR000953">
    <property type="entry name" value="Chromo/chromo_shadow_dom"/>
</dbReference>
<comment type="caution">
    <text evidence="11">The sequence shown here is derived from an EMBL/GenBank/DDBJ whole genome shotgun (WGS) entry which is preliminary data.</text>
</comment>
<evidence type="ECO:0000256" key="2">
    <source>
        <dbReference type="ARBA" id="ARBA00022670"/>
    </source>
</evidence>
<dbReference type="InterPro" id="IPR023780">
    <property type="entry name" value="Chromo_domain"/>
</dbReference>
<keyword evidence="12" id="KW-1185">Reference proteome</keyword>
<evidence type="ECO:0000256" key="5">
    <source>
        <dbReference type="ARBA" id="ARBA00022722"/>
    </source>
</evidence>
<dbReference type="PANTHER" id="PTHR37984:SF5">
    <property type="entry name" value="PROTEIN NYNRIN-LIKE"/>
    <property type="match status" value="1"/>
</dbReference>
<dbReference type="Gene3D" id="3.10.10.10">
    <property type="entry name" value="HIV Type 1 Reverse Transcriptase, subunit A, domain 1"/>
    <property type="match status" value="1"/>
</dbReference>
<keyword evidence="2" id="KW-0645">Protease</keyword>
<evidence type="ECO:0000256" key="3">
    <source>
        <dbReference type="ARBA" id="ARBA00022679"/>
    </source>
</evidence>
<dbReference type="SUPFAM" id="SSF50630">
    <property type="entry name" value="Acid proteases"/>
    <property type="match status" value="1"/>
</dbReference>
<keyword evidence="5" id="KW-0540">Nuclease</keyword>
<dbReference type="Gene3D" id="3.30.420.10">
    <property type="entry name" value="Ribonuclease H-like superfamily/Ribonuclease H"/>
    <property type="match status" value="1"/>
</dbReference>
<dbReference type="Gene3D" id="1.10.340.70">
    <property type="match status" value="1"/>
</dbReference>
<evidence type="ECO:0000256" key="1">
    <source>
        <dbReference type="ARBA" id="ARBA00012493"/>
    </source>
</evidence>
<keyword evidence="6" id="KW-0255">Endonuclease</keyword>
<dbReference type="InterPro" id="IPR043502">
    <property type="entry name" value="DNA/RNA_pol_sf"/>
</dbReference>
<dbReference type="PANTHER" id="PTHR37984">
    <property type="entry name" value="PROTEIN CBG26694"/>
    <property type="match status" value="1"/>
</dbReference>
<gene>
    <name evidence="11" type="ORF">CYMTET_41198</name>
</gene>
<accession>A0AAE0C7N0</accession>
<dbReference type="FunFam" id="3.10.10.10:FF:000007">
    <property type="entry name" value="Retrovirus-related Pol polyprotein from transposon 17.6-like Protein"/>
    <property type="match status" value="1"/>
</dbReference>
<dbReference type="Pfam" id="PF00078">
    <property type="entry name" value="RVT_1"/>
    <property type="match status" value="1"/>
</dbReference>
<dbReference type="SUPFAM" id="SSF53098">
    <property type="entry name" value="Ribonuclease H-like"/>
    <property type="match status" value="1"/>
</dbReference>
<keyword evidence="3" id="KW-0808">Transferase</keyword>
<keyword evidence="7" id="KW-0378">Hydrolase</keyword>
<dbReference type="CDD" id="cd00024">
    <property type="entry name" value="CD_CSD"/>
    <property type="match status" value="1"/>
</dbReference>
<dbReference type="GO" id="GO:0003676">
    <property type="term" value="F:nucleic acid binding"/>
    <property type="evidence" value="ECO:0007669"/>
    <property type="project" value="InterPro"/>
</dbReference>
<dbReference type="FunFam" id="3.30.70.270:FF:000020">
    <property type="entry name" value="Transposon Tf2-6 polyprotein-like Protein"/>
    <property type="match status" value="1"/>
</dbReference>
<dbReference type="InterPro" id="IPR021109">
    <property type="entry name" value="Peptidase_aspartic_dom_sf"/>
</dbReference>
<dbReference type="InterPro" id="IPR050951">
    <property type="entry name" value="Retrovirus_Pol_polyprotein"/>
</dbReference>
<dbReference type="InterPro" id="IPR016197">
    <property type="entry name" value="Chromo-like_dom_sf"/>
</dbReference>
<dbReference type="EC" id="2.7.7.49" evidence="1"/>
<proteinExistence type="predicted"/>
<dbReference type="PROSITE" id="PS50994">
    <property type="entry name" value="INTEGRASE"/>
    <property type="match status" value="1"/>
</dbReference>
<evidence type="ECO:0000256" key="6">
    <source>
        <dbReference type="ARBA" id="ARBA00022759"/>
    </source>
</evidence>
<dbReference type="GO" id="GO:0006508">
    <property type="term" value="P:proteolysis"/>
    <property type="evidence" value="ECO:0007669"/>
    <property type="project" value="UniProtKB-KW"/>
</dbReference>
<dbReference type="Proteomes" id="UP001190700">
    <property type="component" value="Unassembled WGS sequence"/>
</dbReference>
<feature type="domain" description="Chromo" evidence="9">
    <location>
        <begin position="1180"/>
        <end position="1229"/>
    </location>
</feature>
<dbReference type="CDD" id="cd01647">
    <property type="entry name" value="RT_LTR"/>
    <property type="match status" value="1"/>
</dbReference>
<dbReference type="GO" id="GO:0008233">
    <property type="term" value="F:peptidase activity"/>
    <property type="evidence" value="ECO:0007669"/>
    <property type="project" value="UniProtKB-KW"/>
</dbReference>
<dbReference type="InterPro" id="IPR041588">
    <property type="entry name" value="Integrase_H2C2"/>
</dbReference>
<dbReference type="GO" id="GO:0015074">
    <property type="term" value="P:DNA integration"/>
    <property type="evidence" value="ECO:0007669"/>
    <property type="project" value="InterPro"/>
</dbReference>
<dbReference type="InterPro" id="IPR041373">
    <property type="entry name" value="RT_RNaseH"/>
</dbReference>
<dbReference type="InterPro" id="IPR036397">
    <property type="entry name" value="RNaseH_sf"/>
</dbReference>
<dbReference type="InterPro" id="IPR012337">
    <property type="entry name" value="RNaseH-like_sf"/>
</dbReference>
<dbReference type="Gene3D" id="3.30.70.270">
    <property type="match status" value="2"/>
</dbReference>
<evidence type="ECO:0000259" key="9">
    <source>
        <dbReference type="PROSITE" id="PS50013"/>
    </source>
</evidence>
<dbReference type="InterPro" id="IPR001584">
    <property type="entry name" value="Integrase_cat-core"/>
</dbReference>
<evidence type="ECO:0000256" key="7">
    <source>
        <dbReference type="ARBA" id="ARBA00022801"/>
    </source>
</evidence>
<dbReference type="EMBL" id="LGRX02027406">
    <property type="protein sequence ID" value="KAK3249374.1"/>
    <property type="molecule type" value="Genomic_DNA"/>
</dbReference>
<dbReference type="InterPro" id="IPR000477">
    <property type="entry name" value="RT_dom"/>
</dbReference>
<dbReference type="Pfam" id="PF08284">
    <property type="entry name" value="RVP_2"/>
    <property type="match status" value="1"/>
</dbReference>
<reference evidence="11 12" key="1">
    <citation type="journal article" date="2015" name="Genome Biol. Evol.">
        <title>Comparative Genomics of a Bacterivorous Green Alga Reveals Evolutionary Causalities and Consequences of Phago-Mixotrophic Mode of Nutrition.</title>
        <authorList>
            <person name="Burns J.A."/>
            <person name="Paasch A."/>
            <person name="Narechania A."/>
            <person name="Kim E."/>
        </authorList>
    </citation>
    <scope>NUCLEOTIDE SEQUENCE [LARGE SCALE GENOMIC DNA]</scope>
    <source>
        <strain evidence="11 12">PLY_AMNH</strain>
    </source>
</reference>
<sequence>MDTPSEHIAQMQSQTAQLKSQKKLLLYKGKVYGQSTHILVDPGATSSFIDRQFAAQLGIAPTDSSPFSVGLAGGSQLPCTSYLPKATFTLGKYKDTEDFYIIDMKPFTVILGQDWLERRNPHIDFQTKNLTITRKHSSGSSIRTVLSRVEQTPDSDDLPEMELVSATTMRKHLRRIRSSGSAEEAVAYLFFLSEVDGELVFTASDTDTTMEDPEVTAARDQMREDFSDIFQEDLPAGHRPERFEGGYHRINIEPGHKPPSQPVRTIPVPMMEELKRQIIKYVDLGILRPSSSPYGCPIIFAPKPGGKWRMCCDYRALNNITIKDTYPLPPHDTLLEQLKGARWFSRFDFNQFFHQIPIHPDDIHKTAIRTRYGSYEWTVMPFGLTNAPATALRVGNRAFFDFIDRFLVIFMDDTIVYSPDFDSHVSHVRQFLQRCREHQFFIRPSKVELFVRSIDFIGHHISEAGLSIIEDRIRAVMAIQPPVSYGPTVGKQPLRRMAKDGKSSLRSFLGMVGQFRRFIPKFSKVAEPLNRLLKDNAEFVWESEQQQAFDNLKSAICNAPVLQLPYQKLPSIMEVDGSGTHVGQVILQDQGKGMKPCGYHSVTLSDTQRRWPIPEIELFAIVEGFRFFRHILLGAPETIVRSDHQPLVYFQSKSTLSPKQARWLDELSEYNFRIEHIAGDKNKVADALTRISALFELTDCLQHMDISEVMPSADPTFIALISSSSAHQLHDIIISEYDRDTFAQTILAKLTSSTSSQSVSSYSFELIQGLIYRKTIYGRQLYIPPTAKVPTDDGEITQLRHILLHECHSATISGHVGKNRMLHLLRSRYYWPGMTTAAIKYIQECPVCQRQKTRRHKPYGQAHIRYSVPKTKWLDVSLDWITDLPITTNGHDSIFVVMCQFSHRCHLIPFSMTWTAQHTASIYMQHIFKLHGLPRNIISDRDPRFTSTFWQTLWKSTGTRLSMTSSHHPQSNAANERSHAFIEDILRCCCNDTSANSWEDKLPLVEFAINNTVSASTGYSPFYLDSMAQPLSPHDLVITIPPEAPVPIQRAIRDHFDQYSAVHANAVDNIFRAAEISQARFNKTHMPRQFAVGQKVLLRTEFIQWTGLTEAGRHFKQPYIGPFTISKVLSHGRAYELDFGNLDIRIHPVQPVSRLELYNDSIQAPLPLPQMITEEGQPLFEISHILSDKFTRGVKYYLVRYAGYGPEHDTWVKATELTNAADIIAAYEG</sequence>
<evidence type="ECO:0000256" key="4">
    <source>
        <dbReference type="ARBA" id="ARBA00022695"/>
    </source>
</evidence>
<dbReference type="GO" id="GO:0004519">
    <property type="term" value="F:endonuclease activity"/>
    <property type="evidence" value="ECO:0007669"/>
    <property type="project" value="UniProtKB-KW"/>
</dbReference>
<dbReference type="GO" id="GO:0003964">
    <property type="term" value="F:RNA-directed DNA polymerase activity"/>
    <property type="evidence" value="ECO:0007669"/>
    <property type="project" value="UniProtKB-KW"/>
</dbReference>
<name>A0AAE0C7N0_9CHLO</name>
<keyword evidence="8" id="KW-0695">RNA-directed DNA polymerase</keyword>
<evidence type="ECO:0000313" key="11">
    <source>
        <dbReference type="EMBL" id="KAK3249374.1"/>
    </source>
</evidence>
<dbReference type="InterPro" id="IPR043128">
    <property type="entry name" value="Rev_trsase/Diguanyl_cyclase"/>
</dbReference>
<evidence type="ECO:0000259" key="10">
    <source>
        <dbReference type="PROSITE" id="PS50994"/>
    </source>
</evidence>
<dbReference type="SUPFAM" id="SSF54160">
    <property type="entry name" value="Chromo domain-like"/>
    <property type="match status" value="1"/>
</dbReference>
<evidence type="ECO:0000313" key="12">
    <source>
        <dbReference type="Proteomes" id="UP001190700"/>
    </source>
</evidence>
<dbReference type="CDD" id="cd09274">
    <property type="entry name" value="RNase_HI_RT_Ty3"/>
    <property type="match status" value="1"/>
</dbReference>
<dbReference type="Pfam" id="PF00385">
    <property type="entry name" value="Chromo"/>
    <property type="match status" value="1"/>
</dbReference>
<dbReference type="Pfam" id="PF17921">
    <property type="entry name" value="Integrase_H2C2"/>
    <property type="match status" value="1"/>
</dbReference>
<keyword evidence="4" id="KW-0548">Nucleotidyltransferase</keyword>
<feature type="domain" description="Integrase catalytic" evidence="10">
    <location>
        <begin position="865"/>
        <end position="1029"/>
    </location>
</feature>
<evidence type="ECO:0000256" key="8">
    <source>
        <dbReference type="ARBA" id="ARBA00022918"/>
    </source>
</evidence>
<dbReference type="Gene3D" id="2.40.50.40">
    <property type="match status" value="1"/>
</dbReference>
<organism evidence="11 12">
    <name type="scientific">Cymbomonas tetramitiformis</name>
    <dbReference type="NCBI Taxonomy" id="36881"/>
    <lineage>
        <taxon>Eukaryota</taxon>
        <taxon>Viridiplantae</taxon>
        <taxon>Chlorophyta</taxon>
        <taxon>Pyramimonadophyceae</taxon>
        <taxon>Pyramimonadales</taxon>
        <taxon>Pyramimonadaceae</taxon>
        <taxon>Cymbomonas</taxon>
    </lineage>
</organism>
<dbReference type="SUPFAM" id="SSF56672">
    <property type="entry name" value="DNA/RNA polymerases"/>
    <property type="match status" value="1"/>
</dbReference>
<protein>
    <recommendedName>
        <fullName evidence="1">RNA-directed DNA polymerase</fullName>
        <ecNumber evidence="1">2.7.7.49</ecNumber>
    </recommendedName>
</protein>
<dbReference type="Gene3D" id="2.40.70.10">
    <property type="entry name" value="Acid Proteases"/>
    <property type="match status" value="1"/>
</dbReference>
<dbReference type="PROSITE" id="PS50013">
    <property type="entry name" value="CHROMO_2"/>
    <property type="match status" value="1"/>
</dbReference>
<dbReference type="AlphaFoldDB" id="A0AAE0C7N0"/>
<dbReference type="Pfam" id="PF17917">
    <property type="entry name" value="RT_RNaseH"/>
    <property type="match status" value="1"/>
</dbReference>